<evidence type="ECO:0000256" key="1">
    <source>
        <dbReference type="PROSITE-ProRule" id="PRU00473"/>
    </source>
</evidence>
<evidence type="ECO:0000313" key="6">
    <source>
        <dbReference type="Proteomes" id="UP001269144"/>
    </source>
</evidence>
<dbReference type="InterPro" id="IPR036737">
    <property type="entry name" value="OmpA-like_sf"/>
</dbReference>
<dbReference type="InterPro" id="IPR050330">
    <property type="entry name" value="Bact_OuterMem_StrucFunc"/>
</dbReference>
<feature type="compositionally biased region" description="Basic and acidic residues" evidence="2">
    <location>
        <begin position="217"/>
        <end position="259"/>
    </location>
</feature>
<accession>A0ABU2HRG3</accession>
<keyword evidence="3" id="KW-0732">Signal</keyword>
<feature type="compositionally biased region" description="Basic and acidic residues" evidence="2">
    <location>
        <begin position="327"/>
        <end position="336"/>
    </location>
</feature>
<gene>
    <name evidence="5" type="ORF">RGQ15_08520</name>
</gene>
<evidence type="ECO:0000313" key="5">
    <source>
        <dbReference type="EMBL" id="MDS9467617.1"/>
    </source>
</evidence>
<feature type="compositionally biased region" description="Basic and acidic residues" evidence="2">
    <location>
        <begin position="344"/>
        <end position="357"/>
    </location>
</feature>
<dbReference type="Gene3D" id="3.30.1330.60">
    <property type="entry name" value="OmpA-like domain"/>
    <property type="match status" value="1"/>
</dbReference>
<dbReference type="PROSITE" id="PS51123">
    <property type="entry name" value="OMPA_2"/>
    <property type="match status" value="1"/>
</dbReference>
<name>A0ABU2HRG3_9RHOB</name>
<feature type="region of interest" description="Disordered" evidence="2">
    <location>
        <begin position="35"/>
        <end position="411"/>
    </location>
</feature>
<dbReference type="InterPro" id="IPR006665">
    <property type="entry name" value="OmpA-like"/>
</dbReference>
<reference evidence="6" key="1">
    <citation type="submission" date="2023-07" db="EMBL/GenBank/DDBJ databases">
        <title>Paracoccus sp. MBLB3053 whole genome sequence.</title>
        <authorList>
            <person name="Hwang C.Y."/>
            <person name="Cho E.-S."/>
            <person name="Seo M.-J."/>
        </authorList>
    </citation>
    <scope>NUCLEOTIDE SEQUENCE [LARGE SCALE GENOMIC DNA]</scope>
    <source>
        <strain evidence="6">MBLB3053</strain>
    </source>
</reference>
<feature type="chain" id="PRO_5047454654" evidence="3">
    <location>
        <begin position="26"/>
        <end position="754"/>
    </location>
</feature>
<dbReference type="PANTHER" id="PTHR30329">
    <property type="entry name" value="STATOR ELEMENT OF FLAGELLAR MOTOR COMPLEX"/>
    <property type="match status" value="1"/>
</dbReference>
<sequence>MRRILKTTTAIVASLSLIAPDLALAQADPQQDEIILQQKKKEQQQDQAEKQQKKQERKEAQEQARQQKQQEKKQREEAKQKERQEKQQDQKAANRNENPDQPKAQDRQPRREQVDERAREPESQAQRERKDAPAPKAEAPEQRRLVPGEPEKTAAPEASDAQAQKGEPREKAAQPRDDARQKQRGVAEEAATEQSRDRDVSAPVAGLPAAAIGEGTQDERRAVQDEKQPGRRQGEAADAALKPKQDAGADREKAERRAQPDTSPDSGELRRAMEEKEQKQKAERRARQEGQQPAPEGGEPRERDAKRAEKETRQADQKGGELTPNELQRRLERGDGEAQVAAPEARHAPSEVSKRAAEVTALPAAAALAAGKSEGKITEQKIGENAVRRSDEEFRTRVEDGAQDENGRRLREQDLRRDLERREGEIRQGERDLDRRERDLQRREDERREARDNDNDDDDKDRLKQIGTLLLAGAAGMAVGKLLDGNRQVALNTGDRVVTMLPDGSQQIIRDDNALLYQPGSDVQTETFADGSTRTTVLRADGSRVVTIRDANMNVLQRWLVSPDGRETRLIDDTNVQPVQVSTLPQPKPVQYYDRPLREDELRAALLSESGADRRFSLGQIRDIPEVRSLVAPVNVPQITFDTGSSALTSDQADQLATLGKVIRDSIDENPNEIFMIEGYTDAVGSRAMNLALSDRRAESLALALTEYFQVPPENMVVQGYGEEFLLVPTETAERANRRVAVRRITDLLAQGNN</sequence>
<protein>
    <submittedName>
        <fullName evidence="5">OmpA family protein</fullName>
    </submittedName>
</protein>
<keyword evidence="1" id="KW-0472">Membrane</keyword>
<feature type="compositionally biased region" description="Basic and acidic residues" evidence="2">
    <location>
        <begin position="267"/>
        <end position="288"/>
    </location>
</feature>
<feature type="compositionally biased region" description="Basic and acidic residues" evidence="2">
    <location>
        <begin position="428"/>
        <end position="453"/>
    </location>
</feature>
<evidence type="ECO:0000259" key="4">
    <source>
        <dbReference type="PROSITE" id="PS51123"/>
    </source>
</evidence>
<dbReference type="CDD" id="cd07185">
    <property type="entry name" value="OmpA_C-like"/>
    <property type="match status" value="1"/>
</dbReference>
<proteinExistence type="predicted"/>
<feature type="compositionally biased region" description="Basic and acidic residues" evidence="2">
    <location>
        <begin position="166"/>
        <end position="187"/>
    </location>
</feature>
<organism evidence="5 6">
    <name type="scientific">Paracoccus aurantius</name>
    <dbReference type="NCBI Taxonomy" id="3073814"/>
    <lineage>
        <taxon>Bacteria</taxon>
        <taxon>Pseudomonadati</taxon>
        <taxon>Pseudomonadota</taxon>
        <taxon>Alphaproteobacteria</taxon>
        <taxon>Rhodobacterales</taxon>
        <taxon>Paracoccaceae</taxon>
        <taxon>Paracoccus</taxon>
    </lineage>
</organism>
<evidence type="ECO:0000256" key="2">
    <source>
        <dbReference type="SAM" id="MobiDB-lite"/>
    </source>
</evidence>
<feature type="compositionally biased region" description="Basic and acidic residues" evidence="2">
    <location>
        <begin position="373"/>
        <end position="411"/>
    </location>
</feature>
<dbReference type="Pfam" id="PF00691">
    <property type="entry name" value="OmpA"/>
    <property type="match status" value="1"/>
</dbReference>
<dbReference type="SUPFAM" id="SSF103088">
    <property type="entry name" value="OmpA-like"/>
    <property type="match status" value="1"/>
</dbReference>
<feature type="domain" description="OmpA-like" evidence="4">
    <location>
        <begin position="628"/>
        <end position="748"/>
    </location>
</feature>
<dbReference type="EMBL" id="JAVQLW010000001">
    <property type="protein sequence ID" value="MDS9467617.1"/>
    <property type="molecule type" value="Genomic_DNA"/>
</dbReference>
<feature type="compositionally biased region" description="Basic and acidic residues" evidence="2">
    <location>
        <begin position="68"/>
        <end position="154"/>
    </location>
</feature>
<dbReference type="RefSeq" id="WP_311159788.1">
    <property type="nucleotide sequence ID" value="NZ_JAVQLW010000001.1"/>
</dbReference>
<keyword evidence="6" id="KW-1185">Reference proteome</keyword>
<dbReference type="PANTHER" id="PTHR30329:SF21">
    <property type="entry name" value="LIPOPROTEIN YIAD-RELATED"/>
    <property type="match status" value="1"/>
</dbReference>
<feature type="signal peptide" evidence="3">
    <location>
        <begin position="1"/>
        <end position="25"/>
    </location>
</feature>
<dbReference type="Proteomes" id="UP001269144">
    <property type="component" value="Unassembled WGS sequence"/>
</dbReference>
<feature type="region of interest" description="Disordered" evidence="2">
    <location>
        <begin position="428"/>
        <end position="461"/>
    </location>
</feature>
<feature type="compositionally biased region" description="Basic and acidic residues" evidence="2">
    <location>
        <begin position="39"/>
        <end position="62"/>
    </location>
</feature>
<feature type="compositionally biased region" description="Low complexity" evidence="2">
    <location>
        <begin position="358"/>
        <end position="370"/>
    </location>
</feature>
<feature type="compositionally biased region" description="Basic and acidic residues" evidence="2">
    <location>
        <begin position="298"/>
        <end position="319"/>
    </location>
</feature>
<comment type="caution">
    <text evidence="5">The sequence shown here is derived from an EMBL/GenBank/DDBJ whole genome shotgun (WGS) entry which is preliminary data.</text>
</comment>
<evidence type="ECO:0000256" key="3">
    <source>
        <dbReference type="SAM" id="SignalP"/>
    </source>
</evidence>